<feature type="non-terminal residue" evidence="2">
    <location>
        <position position="1"/>
    </location>
</feature>
<evidence type="ECO:0000256" key="1">
    <source>
        <dbReference type="SAM" id="MobiDB-lite"/>
    </source>
</evidence>
<gene>
    <name evidence="2" type="ORF">DERYTH_LOCUS26409</name>
</gene>
<proteinExistence type="predicted"/>
<comment type="caution">
    <text evidence="2">The sequence shown here is derived from an EMBL/GenBank/DDBJ whole genome shotgun (WGS) entry which is preliminary data.</text>
</comment>
<keyword evidence="3" id="KW-1185">Reference proteome</keyword>
<protein>
    <submittedName>
        <fullName evidence="2">20313_t:CDS:1</fullName>
    </submittedName>
</protein>
<evidence type="ECO:0000313" key="2">
    <source>
        <dbReference type="EMBL" id="CAG8817223.1"/>
    </source>
</evidence>
<organism evidence="2 3">
    <name type="scientific">Dentiscutata erythropus</name>
    <dbReference type="NCBI Taxonomy" id="1348616"/>
    <lineage>
        <taxon>Eukaryota</taxon>
        <taxon>Fungi</taxon>
        <taxon>Fungi incertae sedis</taxon>
        <taxon>Mucoromycota</taxon>
        <taxon>Glomeromycotina</taxon>
        <taxon>Glomeromycetes</taxon>
        <taxon>Diversisporales</taxon>
        <taxon>Gigasporaceae</taxon>
        <taxon>Dentiscutata</taxon>
    </lineage>
</organism>
<feature type="region of interest" description="Disordered" evidence="1">
    <location>
        <begin position="52"/>
        <end position="71"/>
    </location>
</feature>
<dbReference type="EMBL" id="CAJVPY010054957">
    <property type="protein sequence ID" value="CAG8817223.1"/>
    <property type="molecule type" value="Genomic_DNA"/>
</dbReference>
<dbReference type="AlphaFoldDB" id="A0A9N9K9R2"/>
<sequence length="71" mass="7470">TLMRGMATIGLNNVGFQRPTMSVNDPTNISTFVEVDTTSNEIDPESLIDNSLVTSSSLPSNTPSAQASISP</sequence>
<reference evidence="2" key="1">
    <citation type="submission" date="2021-06" db="EMBL/GenBank/DDBJ databases">
        <authorList>
            <person name="Kallberg Y."/>
            <person name="Tangrot J."/>
            <person name="Rosling A."/>
        </authorList>
    </citation>
    <scope>NUCLEOTIDE SEQUENCE</scope>
    <source>
        <strain evidence="2">MA453B</strain>
    </source>
</reference>
<evidence type="ECO:0000313" key="3">
    <source>
        <dbReference type="Proteomes" id="UP000789405"/>
    </source>
</evidence>
<accession>A0A9N9K9R2</accession>
<feature type="non-terminal residue" evidence="2">
    <location>
        <position position="71"/>
    </location>
</feature>
<dbReference type="Proteomes" id="UP000789405">
    <property type="component" value="Unassembled WGS sequence"/>
</dbReference>
<name>A0A9N9K9R2_9GLOM</name>